<feature type="transmembrane region" description="Helical" evidence="8">
    <location>
        <begin position="322"/>
        <end position="344"/>
    </location>
</feature>
<feature type="transmembrane region" description="Helical" evidence="8">
    <location>
        <begin position="105"/>
        <end position="126"/>
    </location>
</feature>
<keyword evidence="6 8" id="KW-0472">Membrane</keyword>
<keyword evidence="5 8" id="KW-1133">Transmembrane helix</keyword>
<dbReference type="PANTHER" id="PTHR48022">
    <property type="entry name" value="PLASTIDIC GLUCOSE TRANSPORTER 4"/>
    <property type="match status" value="1"/>
</dbReference>
<dbReference type="PRINTS" id="PR00171">
    <property type="entry name" value="SUGRTRNSPORT"/>
</dbReference>
<comment type="caution">
    <text evidence="10">The sequence shown here is derived from an EMBL/GenBank/DDBJ whole genome shotgun (WGS) entry which is preliminary data.</text>
</comment>
<evidence type="ECO:0000256" key="8">
    <source>
        <dbReference type="SAM" id="Phobius"/>
    </source>
</evidence>
<dbReference type="AlphaFoldDB" id="A0AAD5UCP5"/>
<evidence type="ECO:0000313" key="11">
    <source>
        <dbReference type="Proteomes" id="UP001210925"/>
    </source>
</evidence>
<evidence type="ECO:0000256" key="1">
    <source>
        <dbReference type="ARBA" id="ARBA00004141"/>
    </source>
</evidence>
<dbReference type="NCBIfam" id="TIGR00879">
    <property type="entry name" value="SP"/>
    <property type="match status" value="1"/>
</dbReference>
<dbReference type="InterPro" id="IPR005828">
    <property type="entry name" value="MFS_sugar_transport-like"/>
</dbReference>
<dbReference type="Gene3D" id="1.20.1250.20">
    <property type="entry name" value="MFS general substrate transporter like domains"/>
    <property type="match status" value="2"/>
</dbReference>
<comment type="similarity">
    <text evidence="2 7">Belongs to the major facilitator superfamily. Sugar transporter (TC 2.A.1.1) family.</text>
</comment>
<organism evidence="10 11">
    <name type="scientific">Boothiomyces macroporosus</name>
    <dbReference type="NCBI Taxonomy" id="261099"/>
    <lineage>
        <taxon>Eukaryota</taxon>
        <taxon>Fungi</taxon>
        <taxon>Fungi incertae sedis</taxon>
        <taxon>Chytridiomycota</taxon>
        <taxon>Chytridiomycota incertae sedis</taxon>
        <taxon>Chytridiomycetes</taxon>
        <taxon>Rhizophydiales</taxon>
        <taxon>Terramycetaceae</taxon>
        <taxon>Boothiomyces</taxon>
    </lineage>
</organism>
<dbReference type="PANTHER" id="PTHR48022:SF2">
    <property type="entry name" value="PLASTIDIC GLUCOSE TRANSPORTER 4"/>
    <property type="match status" value="1"/>
</dbReference>
<feature type="transmembrane region" description="Helical" evidence="8">
    <location>
        <begin position="7"/>
        <end position="29"/>
    </location>
</feature>
<evidence type="ECO:0000256" key="6">
    <source>
        <dbReference type="ARBA" id="ARBA00023136"/>
    </source>
</evidence>
<dbReference type="InterPro" id="IPR003663">
    <property type="entry name" value="Sugar/inositol_transpt"/>
</dbReference>
<keyword evidence="4 8" id="KW-0812">Transmembrane</keyword>
<reference evidence="10" key="1">
    <citation type="submission" date="2020-05" db="EMBL/GenBank/DDBJ databases">
        <title>Phylogenomic resolution of chytrid fungi.</title>
        <authorList>
            <person name="Stajich J.E."/>
            <person name="Amses K."/>
            <person name="Simmons R."/>
            <person name="Seto K."/>
            <person name="Myers J."/>
            <person name="Bonds A."/>
            <person name="Quandt C.A."/>
            <person name="Barry K."/>
            <person name="Liu P."/>
            <person name="Grigoriev I."/>
            <person name="Longcore J.E."/>
            <person name="James T.Y."/>
        </authorList>
    </citation>
    <scope>NUCLEOTIDE SEQUENCE</scope>
    <source>
        <strain evidence="10">PLAUS21</strain>
    </source>
</reference>
<evidence type="ECO:0000256" key="5">
    <source>
        <dbReference type="ARBA" id="ARBA00022989"/>
    </source>
</evidence>
<dbReference type="GO" id="GO:0005351">
    <property type="term" value="F:carbohydrate:proton symporter activity"/>
    <property type="evidence" value="ECO:0007669"/>
    <property type="project" value="TreeGrafter"/>
</dbReference>
<dbReference type="EMBL" id="JADGKB010000081">
    <property type="protein sequence ID" value="KAJ3254621.1"/>
    <property type="molecule type" value="Genomic_DNA"/>
</dbReference>
<dbReference type="FunFam" id="1.20.1250.20:FF:000134">
    <property type="entry name" value="MFS sugar transporter protein"/>
    <property type="match status" value="1"/>
</dbReference>
<dbReference type="InterPro" id="IPR020846">
    <property type="entry name" value="MFS_dom"/>
</dbReference>
<evidence type="ECO:0000256" key="7">
    <source>
        <dbReference type="RuleBase" id="RU003346"/>
    </source>
</evidence>
<feature type="transmembrane region" description="Helical" evidence="8">
    <location>
        <begin position="138"/>
        <end position="157"/>
    </location>
</feature>
<feature type="transmembrane region" description="Helical" evidence="8">
    <location>
        <begin position="80"/>
        <end position="99"/>
    </location>
</feature>
<dbReference type="SUPFAM" id="SSF103473">
    <property type="entry name" value="MFS general substrate transporter"/>
    <property type="match status" value="1"/>
</dbReference>
<feature type="transmembrane region" description="Helical" evidence="8">
    <location>
        <begin position="356"/>
        <end position="378"/>
    </location>
</feature>
<evidence type="ECO:0000256" key="2">
    <source>
        <dbReference type="ARBA" id="ARBA00010992"/>
    </source>
</evidence>
<feature type="transmembrane region" description="Helical" evidence="8">
    <location>
        <begin position="294"/>
        <end position="315"/>
    </location>
</feature>
<name>A0AAD5UCP5_9FUNG</name>
<keyword evidence="3 7" id="KW-0813">Transport</keyword>
<keyword evidence="11" id="KW-1185">Reference proteome</keyword>
<evidence type="ECO:0000259" key="9">
    <source>
        <dbReference type="PROSITE" id="PS50850"/>
    </source>
</evidence>
<feature type="transmembrane region" description="Helical" evidence="8">
    <location>
        <begin position="421"/>
        <end position="440"/>
    </location>
</feature>
<proteinExistence type="inferred from homology"/>
<gene>
    <name evidence="10" type="ORF">HK103_007031</name>
</gene>
<protein>
    <recommendedName>
        <fullName evidence="9">Major facilitator superfamily (MFS) profile domain-containing protein</fullName>
    </recommendedName>
</protein>
<dbReference type="Pfam" id="PF00083">
    <property type="entry name" value="Sugar_tr"/>
    <property type="match status" value="1"/>
</dbReference>
<evidence type="ECO:0000256" key="4">
    <source>
        <dbReference type="ARBA" id="ARBA00022692"/>
    </source>
</evidence>
<dbReference type="Proteomes" id="UP001210925">
    <property type="component" value="Unassembled WGS sequence"/>
</dbReference>
<sequence length="472" mass="52248">MISKVYLIAICTSLGGFTWGYDSGIIAGILNVDSFKEMVGINPHNQADLSGNIASSLLIGSIPAVFVLSYMNDNLGRKKTISISASVFLIGSIFQIFAWNLASVYIGRFVAGTGLAIMMVAIAMYNSEIAPTNIRGRLIGIQQIMVAGGIALSYWINYFVAALQVQGELAFRLPLAIQVIPCLALLLGLSFVPESPRWLMSKARNPEALEALKTIRDLDGNHPDLLTEAAEISKALDHHDKSQWIDVITKKNLHRLAVGIPLVVFQQFSGQNLINYFAPTMFENLGIQGRTADLFAAGFVGLVKMVMTLPGLWVIDTKGRRPLMLTGTAIMALAFLYIGIYSAYFQSTVLTIGGYFAILCIYIFMAAYTCSWGVMHYVIPSEIYPQELRAKSETVNSIFEMIFNILSVKIAPLLIRDMPNGGVYFLYGGLLSFFFCWIFLQLPETKGVPLEEIDILFSSWKRWKPAQREPEP</sequence>
<evidence type="ECO:0000256" key="3">
    <source>
        <dbReference type="ARBA" id="ARBA00022448"/>
    </source>
</evidence>
<dbReference type="InterPro" id="IPR050360">
    <property type="entry name" value="MFS_Sugar_Transporters"/>
</dbReference>
<feature type="domain" description="Major facilitator superfamily (MFS) profile" evidence="9">
    <location>
        <begin position="8"/>
        <end position="446"/>
    </location>
</feature>
<dbReference type="PROSITE" id="PS50850">
    <property type="entry name" value="MFS"/>
    <property type="match status" value="1"/>
</dbReference>
<comment type="subcellular location">
    <subcellularLocation>
        <location evidence="1">Membrane</location>
        <topology evidence="1">Multi-pass membrane protein</topology>
    </subcellularLocation>
</comment>
<dbReference type="GO" id="GO:0016020">
    <property type="term" value="C:membrane"/>
    <property type="evidence" value="ECO:0007669"/>
    <property type="project" value="UniProtKB-SubCell"/>
</dbReference>
<feature type="transmembrane region" description="Helical" evidence="8">
    <location>
        <begin position="49"/>
        <end position="68"/>
    </location>
</feature>
<feature type="transmembrane region" description="Helical" evidence="8">
    <location>
        <begin position="169"/>
        <end position="192"/>
    </location>
</feature>
<accession>A0AAD5UCP5</accession>
<evidence type="ECO:0000313" key="10">
    <source>
        <dbReference type="EMBL" id="KAJ3254621.1"/>
    </source>
</evidence>
<dbReference type="InterPro" id="IPR036259">
    <property type="entry name" value="MFS_trans_sf"/>
</dbReference>